<dbReference type="PANTHER" id="PTHR35005:SF1">
    <property type="entry name" value="2-AMINO-5-FORMYLAMINO-6-RIBOSYLAMINOPYRIMIDIN-4(3H)-ONE 5'-MONOPHOSPHATE DEFORMYLASE"/>
    <property type="match status" value="1"/>
</dbReference>
<dbReference type="PANTHER" id="PTHR35005">
    <property type="entry name" value="3-DEHYDRO-SCYLLO-INOSOSE HYDROLASE"/>
    <property type="match status" value="1"/>
</dbReference>
<dbReference type="SUPFAM" id="SSF102215">
    <property type="entry name" value="Creatininase"/>
    <property type="match status" value="1"/>
</dbReference>
<keyword evidence="7" id="KW-1185">Reference proteome</keyword>
<keyword evidence="3" id="KW-0378">Hydrolase</keyword>
<name>A0ABR8T0A8_9BACL</name>
<evidence type="ECO:0000313" key="7">
    <source>
        <dbReference type="Proteomes" id="UP000608071"/>
    </source>
</evidence>
<proteinExistence type="inferred from homology"/>
<keyword evidence="4" id="KW-0862">Zinc</keyword>
<dbReference type="InterPro" id="IPR003785">
    <property type="entry name" value="Creatininase/forma_Hydrolase"/>
</dbReference>
<sequence>MLNYTNTTKELFESGIDTAIISIGATEQFGPYLPMHLDNLIAERYAEVYGRALGAYVLPTLPFNTSEEHANYKGTVTISPNLITTMIEEIMAGLMRQGFKKFVICSGHGGSYWEGAFIKHINYKYPEIIVIHPHHHHDAWSVAIQAAELEGLDEMHGGLLSVCTAMWLCPDKVKLESMGSNIPSENKQYADFMGWDKLTSDGCWGNFDPELYTPEELALKGKIFWSTFMERKAEGLKELLEDAYNRKTQGGKTCKKSELRRRRYEPIN</sequence>
<comment type="similarity">
    <text evidence="5">Belongs to the creatininase superfamily.</text>
</comment>
<dbReference type="RefSeq" id="WP_191800982.1">
    <property type="nucleotide sequence ID" value="NZ_JACSQL010000006.1"/>
</dbReference>
<evidence type="ECO:0000256" key="2">
    <source>
        <dbReference type="ARBA" id="ARBA00022723"/>
    </source>
</evidence>
<evidence type="ECO:0000313" key="6">
    <source>
        <dbReference type="EMBL" id="MBD7969198.1"/>
    </source>
</evidence>
<evidence type="ECO:0000256" key="4">
    <source>
        <dbReference type="ARBA" id="ARBA00022833"/>
    </source>
</evidence>
<comment type="cofactor">
    <cofactor evidence="1">
        <name>Zn(2+)</name>
        <dbReference type="ChEBI" id="CHEBI:29105"/>
    </cofactor>
</comment>
<keyword evidence="2" id="KW-0479">Metal-binding</keyword>
<gene>
    <name evidence="6" type="ORF">H9647_14060</name>
</gene>
<dbReference type="Gene3D" id="3.40.50.10310">
    <property type="entry name" value="Creatininase"/>
    <property type="match status" value="1"/>
</dbReference>
<dbReference type="Pfam" id="PF02633">
    <property type="entry name" value="Creatininase"/>
    <property type="match status" value="1"/>
</dbReference>
<evidence type="ECO:0000256" key="1">
    <source>
        <dbReference type="ARBA" id="ARBA00001947"/>
    </source>
</evidence>
<dbReference type="Proteomes" id="UP000608071">
    <property type="component" value="Unassembled WGS sequence"/>
</dbReference>
<protein>
    <submittedName>
        <fullName evidence="6">Creatininase family protein</fullName>
    </submittedName>
</protein>
<evidence type="ECO:0000256" key="5">
    <source>
        <dbReference type="ARBA" id="ARBA00024029"/>
    </source>
</evidence>
<organism evidence="6 7">
    <name type="scientific">Paenibacillus gallinarum</name>
    <dbReference type="NCBI Taxonomy" id="2762232"/>
    <lineage>
        <taxon>Bacteria</taxon>
        <taxon>Bacillati</taxon>
        <taxon>Bacillota</taxon>
        <taxon>Bacilli</taxon>
        <taxon>Bacillales</taxon>
        <taxon>Paenibacillaceae</taxon>
        <taxon>Paenibacillus</taxon>
    </lineage>
</organism>
<accession>A0ABR8T0A8</accession>
<dbReference type="EMBL" id="JACSQL010000006">
    <property type="protein sequence ID" value="MBD7969198.1"/>
    <property type="molecule type" value="Genomic_DNA"/>
</dbReference>
<reference evidence="6 7" key="1">
    <citation type="submission" date="2020-08" db="EMBL/GenBank/DDBJ databases">
        <title>A Genomic Blueprint of the Chicken Gut Microbiome.</title>
        <authorList>
            <person name="Gilroy R."/>
            <person name="Ravi A."/>
            <person name="Getino M."/>
            <person name="Pursley I."/>
            <person name="Horton D.L."/>
            <person name="Alikhan N.-F."/>
            <person name="Baker D."/>
            <person name="Gharbi K."/>
            <person name="Hall N."/>
            <person name="Watson M."/>
            <person name="Adriaenssens E.M."/>
            <person name="Foster-Nyarko E."/>
            <person name="Jarju S."/>
            <person name="Secka A."/>
            <person name="Antonio M."/>
            <person name="Oren A."/>
            <person name="Chaudhuri R."/>
            <person name="La Ragione R.M."/>
            <person name="Hildebrand F."/>
            <person name="Pallen M.J."/>
        </authorList>
    </citation>
    <scope>NUCLEOTIDE SEQUENCE [LARGE SCALE GENOMIC DNA]</scope>
    <source>
        <strain evidence="6 7">Sa2BVA9</strain>
    </source>
</reference>
<evidence type="ECO:0000256" key="3">
    <source>
        <dbReference type="ARBA" id="ARBA00022801"/>
    </source>
</evidence>
<comment type="caution">
    <text evidence="6">The sequence shown here is derived from an EMBL/GenBank/DDBJ whole genome shotgun (WGS) entry which is preliminary data.</text>
</comment>
<dbReference type="InterPro" id="IPR024087">
    <property type="entry name" value="Creatininase-like_sf"/>
</dbReference>